<proteinExistence type="predicted"/>
<dbReference type="Pfam" id="PF19191">
    <property type="entry name" value="HEF_HK"/>
    <property type="match status" value="1"/>
</dbReference>
<dbReference type="Pfam" id="PF02518">
    <property type="entry name" value="HATPase_c"/>
    <property type="match status" value="1"/>
</dbReference>
<dbReference type="SMART" id="SM00387">
    <property type="entry name" value="HATPase_c"/>
    <property type="match status" value="1"/>
</dbReference>
<gene>
    <name evidence="3" type="ORF">GN138_12535</name>
</gene>
<comment type="caution">
    <text evidence="3">The sequence shown here is derived from an EMBL/GenBank/DDBJ whole genome shotgun (WGS) entry which is preliminary data.</text>
</comment>
<name>A0A6L6UAB7_9FLAO</name>
<dbReference type="InterPro" id="IPR003594">
    <property type="entry name" value="HATPase_dom"/>
</dbReference>
<evidence type="ECO:0000256" key="1">
    <source>
        <dbReference type="SAM" id="Coils"/>
    </source>
</evidence>
<dbReference type="SUPFAM" id="SSF55874">
    <property type="entry name" value="ATPase domain of HSP90 chaperone/DNA topoisomerase II/histidine kinase"/>
    <property type="match status" value="2"/>
</dbReference>
<feature type="domain" description="Histidine kinase/HSP90-like ATPase" evidence="2">
    <location>
        <begin position="857"/>
        <end position="965"/>
    </location>
</feature>
<dbReference type="RefSeq" id="WP_157364349.1">
    <property type="nucleotide sequence ID" value="NZ_WOWS01000005.1"/>
</dbReference>
<protein>
    <recommendedName>
        <fullName evidence="2">Histidine kinase/HSP90-like ATPase domain-containing protein</fullName>
    </recommendedName>
</protein>
<dbReference type="Proteomes" id="UP000478208">
    <property type="component" value="Unassembled WGS sequence"/>
</dbReference>
<accession>A0A6L6UAB7</accession>
<evidence type="ECO:0000313" key="4">
    <source>
        <dbReference type="Proteomes" id="UP000478208"/>
    </source>
</evidence>
<dbReference type="Gene3D" id="3.30.565.10">
    <property type="entry name" value="Histidine kinase-like ATPase, C-terminal domain"/>
    <property type="match status" value="2"/>
</dbReference>
<sequence length="965" mass="113031">MQFRTKARAVDLLGKGQIADLPTAITELWKNGYDAYADNLTAEIYLDTYKDVNSPLFIMTDDGKGMSRNDILEKWLVLGTDSKSRATLEEKESEETLWKKPRIKAGEKGIGRLSVAFLGNPMLMLTKKQGHPLQALFFDWRLLENYNLFLDDVNIPVEDIDSFDDFHFKLEKLKNDFLLNFDKENDIDGNYIWEEKQLGLRRDIEDSVIKSKIPDFLSKKLLNDLLDIENGHGTKFIIFEPLDQIIEITKNDDDGLDDRQFVASSLAGFTNDFVENNKIVNTEIPVFKDVNIEYDFLNVFGQFFNSEDFNYADVVIDGVFNGQGSFNGTLKLYDEVINYSYTNPRKKDKRSFYGSFPIKVGVSQGKESESKLESNAWKRISDKVKANGGLYIYRDNFRVLPYGRTDFDFLGFEKRRALRASSYFSHRRMFGYIELSRKRNDKLIDKSSREGLINNSAYRTFKNDLESFFKELAQEYLGTDARESIFLDKKEKIKEESEAIKKDNKRATEEKKAFTKSLREYPEKFEKYKTEYQSILEQLEEKTNASDVLYADIENLLDRLHTLDIEFKTLIPKVPKRYKPTDTQLDRLDKYEDKLLGFNETIKKDSEQLMIRVQEKLEVKELKVEFTKNYQKYNGTLEKIITENRIQLKTQYDSLLKDFSFRSRRIIDELNFEKDKIVNSIDSKESVLIESEKLASKFEFLRDQINKELSPLVEHLSKLSFDIDEELVQGAYKAEYETIKYKWEQTRETAQLGVAVEIIDHEFNQLYAKINSSIDKLSEVNLFTDVEQFNFLKQNFKQLEDKYDLLSPLYRISGVVPKNVSGLDISKYLLKFFDRRIEDYNINFHSTEEFNNYSLTIKEPIIHTVFINIINNAIYWMRNKEHREVLLDYKSDTNEIIICNSGLKIENHRIEKIFEMFYSNRPNGRGIGLYLSKQSLNESNLDIYATNDKEYNVLNGACFVIKPLN</sequence>
<dbReference type="InterPro" id="IPR043836">
    <property type="entry name" value="DHp"/>
</dbReference>
<dbReference type="InterPro" id="IPR036890">
    <property type="entry name" value="HATPase_C_sf"/>
</dbReference>
<evidence type="ECO:0000313" key="3">
    <source>
        <dbReference type="EMBL" id="MUU79275.1"/>
    </source>
</evidence>
<dbReference type="Pfam" id="PF13589">
    <property type="entry name" value="HATPase_c_3"/>
    <property type="match status" value="1"/>
</dbReference>
<reference evidence="3 4" key="1">
    <citation type="submission" date="2019-12" db="EMBL/GenBank/DDBJ databases">
        <authorList>
            <person name="Li J."/>
        </authorList>
    </citation>
    <scope>NUCLEOTIDE SEQUENCE [LARGE SCALE GENOMIC DNA]</scope>
    <source>
        <strain evidence="3 4">HL2-2</strain>
    </source>
</reference>
<evidence type="ECO:0000259" key="2">
    <source>
        <dbReference type="SMART" id="SM00387"/>
    </source>
</evidence>
<feature type="coiled-coil region" evidence="1">
    <location>
        <begin position="490"/>
        <end position="545"/>
    </location>
</feature>
<keyword evidence="1" id="KW-0175">Coiled coil</keyword>
<keyword evidence="4" id="KW-1185">Reference proteome</keyword>
<dbReference type="CDD" id="cd00075">
    <property type="entry name" value="HATPase"/>
    <property type="match status" value="1"/>
</dbReference>
<dbReference type="AlphaFoldDB" id="A0A6L6UAB7"/>
<dbReference type="EMBL" id="WOWS01000005">
    <property type="protein sequence ID" value="MUU79275.1"/>
    <property type="molecule type" value="Genomic_DNA"/>
</dbReference>
<organism evidence="3 4">
    <name type="scientific">Winogradskyella endarachnes</name>
    <dbReference type="NCBI Taxonomy" id="2681965"/>
    <lineage>
        <taxon>Bacteria</taxon>
        <taxon>Pseudomonadati</taxon>
        <taxon>Bacteroidota</taxon>
        <taxon>Flavobacteriia</taxon>
        <taxon>Flavobacteriales</taxon>
        <taxon>Flavobacteriaceae</taxon>
        <taxon>Winogradskyella</taxon>
    </lineage>
</organism>